<name>A0ABD4Y9X5_9PSED</name>
<gene>
    <name evidence="1" type="ORF">N5C70_04650</name>
</gene>
<organism evidence="1 2">
    <name type="scientific">Pseudomonas juntendi</name>
    <dbReference type="NCBI Taxonomy" id="2666183"/>
    <lineage>
        <taxon>Bacteria</taxon>
        <taxon>Pseudomonadati</taxon>
        <taxon>Pseudomonadota</taxon>
        <taxon>Gammaproteobacteria</taxon>
        <taxon>Pseudomonadales</taxon>
        <taxon>Pseudomonadaceae</taxon>
        <taxon>Pseudomonas</taxon>
    </lineage>
</organism>
<dbReference type="AlphaFoldDB" id="A0ABD4Y9X5"/>
<dbReference type="Proteomes" id="UP001160152">
    <property type="component" value="Unassembled WGS sequence"/>
</dbReference>
<evidence type="ECO:0000313" key="2">
    <source>
        <dbReference type="Proteomes" id="UP001160152"/>
    </source>
</evidence>
<sequence length="75" mass="8567">MPMRFVVIPAVPTEKETFPRRLGFPSALGEGYDLYDTHDKIRLTMGFPTRAEAEFECSMRNDLHQAGEENFTRSG</sequence>
<evidence type="ECO:0000313" key="1">
    <source>
        <dbReference type="EMBL" id="MDH0756042.1"/>
    </source>
</evidence>
<accession>A0ABD4Y9X5</accession>
<dbReference type="RefSeq" id="WP_256825420.1">
    <property type="nucleotide sequence ID" value="NZ_CP079903.1"/>
</dbReference>
<comment type="caution">
    <text evidence="1">The sequence shown here is derived from an EMBL/GenBank/DDBJ whole genome shotgun (WGS) entry which is preliminary data.</text>
</comment>
<proteinExistence type="predicted"/>
<protein>
    <submittedName>
        <fullName evidence="1">Uncharacterized protein</fullName>
    </submittedName>
</protein>
<reference evidence="1 2" key="1">
    <citation type="submission" date="2022-09" db="EMBL/GenBank/DDBJ databases">
        <title>Intensive care unit water sources are persistently colonized with multi-drug resistant bacteria and are the site of extensive horizontal gene transfer of antibiotic resistance genes.</title>
        <authorList>
            <person name="Diorio-Toth L."/>
        </authorList>
    </citation>
    <scope>NUCLEOTIDE SEQUENCE [LARGE SCALE GENOMIC DNA]</scope>
    <source>
        <strain evidence="1 2">GD03901</strain>
    </source>
</reference>
<dbReference type="EMBL" id="JAOCBV010000001">
    <property type="protein sequence ID" value="MDH0756042.1"/>
    <property type="molecule type" value="Genomic_DNA"/>
</dbReference>